<evidence type="ECO:0008006" key="3">
    <source>
        <dbReference type="Google" id="ProtNLM"/>
    </source>
</evidence>
<dbReference type="PANTHER" id="PTHR45913:SF22">
    <property type="entry name" value="SCAN BOX DOMAIN-CONTAINING PROTEIN"/>
    <property type="match status" value="1"/>
</dbReference>
<name>A0ABM5KFV4_DIAVI</name>
<dbReference type="EnsemblMetazoa" id="XM_050653113.1">
    <property type="protein sequence ID" value="XP_050509070.1"/>
    <property type="gene ID" value="LOC126886248"/>
</dbReference>
<accession>A0ABM5KFV4</accession>
<dbReference type="GeneID" id="126886248"/>
<dbReference type="RefSeq" id="XP_050509070.1">
    <property type="nucleotide sequence ID" value="XM_050653113.1"/>
</dbReference>
<evidence type="ECO:0000313" key="1">
    <source>
        <dbReference type="EnsemblMetazoa" id="XP_050509070.1"/>
    </source>
</evidence>
<proteinExistence type="predicted"/>
<organism evidence="1 2">
    <name type="scientific">Diabrotica virgifera virgifera</name>
    <name type="common">western corn rootworm</name>
    <dbReference type="NCBI Taxonomy" id="50390"/>
    <lineage>
        <taxon>Eukaryota</taxon>
        <taxon>Metazoa</taxon>
        <taxon>Ecdysozoa</taxon>
        <taxon>Arthropoda</taxon>
        <taxon>Hexapoda</taxon>
        <taxon>Insecta</taxon>
        <taxon>Pterygota</taxon>
        <taxon>Neoptera</taxon>
        <taxon>Endopterygota</taxon>
        <taxon>Coleoptera</taxon>
        <taxon>Polyphaga</taxon>
        <taxon>Cucujiformia</taxon>
        <taxon>Chrysomeloidea</taxon>
        <taxon>Chrysomelidae</taxon>
        <taxon>Galerucinae</taxon>
        <taxon>Diabroticina</taxon>
        <taxon>Diabroticites</taxon>
        <taxon>Diabrotica</taxon>
    </lineage>
</organism>
<protein>
    <recommendedName>
        <fullName evidence="3">SCAN domain-containing protein 3-like</fullName>
    </recommendedName>
</protein>
<dbReference type="Proteomes" id="UP001652700">
    <property type="component" value="Unplaced"/>
</dbReference>
<dbReference type="PANTHER" id="PTHR45913">
    <property type="entry name" value="EPM2A-INTERACTING PROTEIN 1"/>
    <property type="match status" value="1"/>
</dbReference>
<keyword evidence="2" id="KW-1185">Reference proteome</keyword>
<reference evidence="1" key="1">
    <citation type="submission" date="2025-05" db="UniProtKB">
        <authorList>
            <consortium name="EnsemblMetazoa"/>
        </authorList>
    </citation>
    <scope>IDENTIFICATION</scope>
</reference>
<evidence type="ECO:0000313" key="2">
    <source>
        <dbReference type="Proteomes" id="UP001652700"/>
    </source>
</evidence>
<sequence length="118" mass="13627">MAAFVKDANPEMSLLYCDIHRKHLVAKNISHVLNGVLHSVIKCVNAIKANAKCEPVFNLFCEEYNEDHNMRILLNTDVRWLSNGNCLKTFMELFDILSDFLSDKPETNMYQQSIIKHL</sequence>